<accession>A0A0U5LB23</accession>
<gene>
    <name evidence="1" type="ORF">EM595_3424</name>
</gene>
<dbReference type="InterPro" id="IPR036237">
    <property type="entry name" value="Xyl_isomerase-like_sf"/>
</dbReference>
<evidence type="ECO:0000313" key="1">
    <source>
        <dbReference type="EMBL" id="CUU25655.1"/>
    </source>
</evidence>
<name>A0A0U5LB23_9GAMM</name>
<dbReference type="KEGG" id="ege:EM595_3424"/>
<evidence type="ECO:0000313" key="2">
    <source>
        <dbReference type="Proteomes" id="UP000059419"/>
    </source>
</evidence>
<dbReference type="STRING" id="1619313.EM595_3424"/>
<reference evidence="2" key="1">
    <citation type="submission" date="2015-11" db="EMBL/GenBank/DDBJ databases">
        <authorList>
            <person name="Blom J."/>
        </authorList>
    </citation>
    <scope>NUCLEOTIDE SEQUENCE [LARGE SCALE GENOMIC DNA]</scope>
</reference>
<proteinExistence type="predicted"/>
<sequence length="260" mass="28344">MRANAEDAEMKMKKQVIVVTAAYGSQKVAELGGQQALLPVIKAAGADGVEIRRELMNPQALGDLPALTAALAEHQLVAFYSAPESLYTEQGELNPHLDALLSEADQLNARLLKLALGGFPQQADFTELQRTLAKYQAQLAVENDQTVYGRLPIISRFFQQASEAGVPVVMTFDMANWLWTGEAADAAATQLSDAVRYIHVKAATAQGDTFRAIALDEVGDAWRTLLQQLPDDVPRGIEFPLEGDDLVAVTRHYVDLLREA</sequence>
<dbReference type="PATRIC" id="fig|1619313.3.peg.3552"/>
<dbReference type="AlphaFoldDB" id="A0A0U5LB23"/>
<organism evidence="1 2">
    <name type="scientific">Duffyella gerundensis</name>
    <dbReference type="NCBI Taxonomy" id="1619313"/>
    <lineage>
        <taxon>Bacteria</taxon>
        <taxon>Pseudomonadati</taxon>
        <taxon>Pseudomonadota</taxon>
        <taxon>Gammaproteobacteria</taxon>
        <taxon>Enterobacterales</taxon>
        <taxon>Erwiniaceae</taxon>
        <taxon>Duffyella</taxon>
    </lineage>
</organism>
<dbReference type="SUPFAM" id="SSF51658">
    <property type="entry name" value="Xylose isomerase-like"/>
    <property type="match status" value="1"/>
</dbReference>
<evidence type="ECO:0008006" key="3">
    <source>
        <dbReference type="Google" id="ProtNLM"/>
    </source>
</evidence>
<dbReference type="EMBL" id="LN907827">
    <property type="protein sequence ID" value="CUU25655.1"/>
    <property type="molecule type" value="Genomic_DNA"/>
</dbReference>
<keyword evidence="2" id="KW-1185">Reference proteome</keyword>
<dbReference type="Gene3D" id="3.20.20.150">
    <property type="entry name" value="Divalent-metal-dependent TIM barrel enzymes"/>
    <property type="match status" value="1"/>
</dbReference>
<protein>
    <recommendedName>
        <fullName evidence="3">Xylose isomerase</fullName>
    </recommendedName>
</protein>
<dbReference type="Proteomes" id="UP000059419">
    <property type="component" value="Chromosome 1"/>
</dbReference>